<name>A0ABQ5MMB6_9FLAO</name>
<dbReference type="EMBL" id="BRVO01000003">
    <property type="protein sequence ID" value="GLB50497.1"/>
    <property type="molecule type" value="Genomic_DNA"/>
</dbReference>
<gene>
    <name evidence="1" type="ORF">Y10_28650</name>
</gene>
<organism evidence="1 2">
    <name type="scientific">Neptunitalea lumnitzerae</name>
    <dbReference type="NCBI Taxonomy" id="2965509"/>
    <lineage>
        <taxon>Bacteria</taxon>
        <taxon>Pseudomonadati</taxon>
        <taxon>Bacteroidota</taxon>
        <taxon>Flavobacteriia</taxon>
        <taxon>Flavobacteriales</taxon>
        <taxon>Flavobacteriaceae</taxon>
        <taxon>Neptunitalea</taxon>
    </lineage>
</organism>
<comment type="caution">
    <text evidence="1">The sequence shown here is derived from an EMBL/GenBank/DDBJ whole genome shotgun (WGS) entry which is preliminary data.</text>
</comment>
<dbReference type="PROSITE" id="PS51257">
    <property type="entry name" value="PROKAR_LIPOPROTEIN"/>
    <property type="match status" value="1"/>
</dbReference>
<dbReference type="Proteomes" id="UP001143543">
    <property type="component" value="Unassembled WGS sequence"/>
</dbReference>
<dbReference type="RefSeq" id="WP_281766124.1">
    <property type="nucleotide sequence ID" value="NZ_BRVO01000003.1"/>
</dbReference>
<sequence>MRFLTGLFLAVLFFSSCNLIKKEEEKEVVARVGEKYLYKDELEALVPKGVSKEDSALIVQNFINSWATKNLLMKNAEKNLDEKKVQEFQILVSDYKNDLYSKAYLEELVLRSLDTIVGEEELKNYYEANKDNFKLTEDVFKLRYMGVPTSNSNIKKFRDKFKRFDDEDMYYLDSLSYMYTNYVFNDSVWIKSSDVVTKIPPVTDENVQDYLKKSHFFELEDSLGVYLMFVKDYKLRNDAAPLSFIKPTIRQIILNQRKIKFIQKLKKDIISDAIKDKQFEIYEDDE</sequence>
<evidence type="ECO:0000313" key="1">
    <source>
        <dbReference type="EMBL" id="GLB50497.1"/>
    </source>
</evidence>
<evidence type="ECO:0008006" key="3">
    <source>
        <dbReference type="Google" id="ProtNLM"/>
    </source>
</evidence>
<keyword evidence="2" id="KW-1185">Reference proteome</keyword>
<protein>
    <recommendedName>
        <fullName evidence="3">Peptidyl-prolyl cis-trans isomerase</fullName>
    </recommendedName>
</protein>
<reference evidence="1" key="1">
    <citation type="submission" date="2022-07" db="EMBL/GenBank/DDBJ databases">
        <title>Taxonomy of Novel Oxalotrophic and Methylotrophic Bacteria.</title>
        <authorList>
            <person name="Sahin N."/>
            <person name="Tani A."/>
        </authorList>
    </citation>
    <scope>NUCLEOTIDE SEQUENCE</scope>
    <source>
        <strain evidence="1">Y10</strain>
    </source>
</reference>
<evidence type="ECO:0000313" key="2">
    <source>
        <dbReference type="Proteomes" id="UP001143543"/>
    </source>
</evidence>
<proteinExistence type="predicted"/>
<accession>A0ABQ5MMB6</accession>